<evidence type="ECO:0000313" key="3">
    <source>
        <dbReference type="Proteomes" id="UP001596501"/>
    </source>
</evidence>
<dbReference type="GO" id="GO:0016787">
    <property type="term" value="F:hydrolase activity"/>
    <property type="evidence" value="ECO:0007669"/>
    <property type="project" value="UniProtKB-KW"/>
</dbReference>
<accession>A0ABW2QI17</accession>
<keyword evidence="3" id="KW-1185">Reference proteome</keyword>
<dbReference type="InterPro" id="IPR001087">
    <property type="entry name" value="GDSL"/>
</dbReference>
<evidence type="ECO:0000256" key="1">
    <source>
        <dbReference type="ARBA" id="ARBA00022801"/>
    </source>
</evidence>
<sequence length="360" mass="36775">MATALLLAACGGGDPAITSVKVMGDSLADSGTFGLKFTVQGSAGTGAGSTPIWPELVAQEVSDADALCAYNRVNPLTQAVTVQAGCTNYAVGGGRINNVGNPQDPRSITLQLQQAAQVHGSYKSTDLLLVDGGGNDAADLAGAYLGATTAQGQATYRALLISLLPAATVDALFGQLGGPEQAGGAYMQALADTFHDSIKASALDKGASKVVVLNLPDITLTPRFQAVLAGVTQQAQGLIRQWIVAFNTRLASRFAGNAQVAVVDFYATLTDQVANPGKYGLTNAVDTACPVVGVGSDGLPSYNFLTCTASALSANPPAGVSGGANWWKTYIYADGLHPTPYGHELLADAVAAAVRAKNWD</sequence>
<dbReference type="InterPro" id="IPR036514">
    <property type="entry name" value="SGNH_hydro_sf"/>
</dbReference>
<organism evidence="2 3">
    <name type="scientific">Hydrogenophaga atypica</name>
    <dbReference type="NCBI Taxonomy" id="249409"/>
    <lineage>
        <taxon>Bacteria</taxon>
        <taxon>Pseudomonadati</taxon>
        <taxon>Pseudomonadota</taxon>
        <taxon>Betaproteobacteria</taxon>
        <taxon>Burkholderiales</taxon>
        <taxon>Comamonadaceae</taxon>
        <taxon>Hydrogenophaga</taxon>
    </lineage>
</organism>
<protein>
    <submittedName>
        <fullName evidence="2">SGNH/GDSL hydrolase family protein</fullName>
    </submittedName>
</protein>
<comment type="caution">
    <text evidence="2">The sequence shown here is derived from an EMBL/GenBank/DDBJ whole genome shotgun (WGS) entry which is preliminary data.</text>
</comment>
<dbReference type="PANTHER" id="PTHR45648:SF22">
    <property type="entry name" value="GDSL LIPASE_ACYLHYDROLASE FAMILY PROTEIN (AFU_ORTHOLOGUE AFUA_4G14700)"/>
    <property type="match status" value="1"/>
</dbReference>
<proteinExistence type="predicted"/>
<evidence type="ECO:0000313" key="2">
    <source>
        <dbReference type="EMBL" id="MFC7409090.1"/>
    </source>
</evidence>
<name>A0ABW2QI17_9BURK</name>
<gene>
    <name evidence="2" type="ORF">ACFQPB_09485</name>
</gene>
<dbReference type="SUPFAM" id="SSF52266">
    <property type="entry name" value="SGNH hydrolase"/>
    <property type="match status" value="1"/>
</dbReference>
<dbReference type="Pfam" id="PF00657">
    <property type="entry name" value="Lipase_GDSL"/>
    <property type="match status" value="1"/>
</dbReference>
<dbReference type="EMBL" id="JBHTCA010000005">
    <property type="protein sequence ID" value="MFC7409090.1"/>
    <property type="molecule type" value="Genomic_DNA"/>
</dbReference>
<keyword evidence="1 2" id="KW-0378">Hydrolase</keyword>
<dbReference type="Proteomes" id="UP001596501">
    <property type="component" value="Unassembled WGS sequence"/>
</dbReference>
<dbReference type="RefSeq" id="WP_382222301.1">
    <property type="nucleotide sequence ID" value="NZ_JBHTCA010000005.1"/>
</dbReference>
<reference evidence="3" key="1">
    <citation type="journal article" date="2019" name="Int. J. Syst. Evol. Microbiol.">
        <title>The Global Catalogue of Microorganisms (GCM) 10K type strain sequencing project: providing services to taxonomists for standard genome sequencing and annotation.</title>
        <authorList>
            <consortium name="The Broad Institute Genomics Platform"/>
            <consortium name="The Broad Institute Genome Sequencing Center for Infectious Disease"/>
            <person name="Wu L."/>
            <person name="Ma J."/>
        </authorList>
    </citation>
    <scope>NUCLEOTIDE SEQUENCE [LARGE SCALE GENOMIC DNA]</scope>
    <source>
        <strain evidence="3">CGMCC 1.12371</strain>
    </source>
</reference>
<dbReference type="PANTHER" id="PTHR45648">
    <property type="entry name" value="GDSL LIPASE/ACYLHYDROLASE FAMILY PROTEIN (AFU_ORTHOLOGUE AFUA_4G14700)"/>
    <property type="match status" value="1"/>
</dbReference>
<dbReference type="Gene3D" id="3.40.50.1110">
    <property type="entry name" value="SGNH hydrolase"/>
    <property type="match status" value="1"/>
</dbReference>
<dbReference type="InterPro" id="IPR051058">
    <property type="entry name" value="GDSL_Est/Lipase"/>
</dbReference>